<dbReference type="AlphaFoldDB" id="A0A518HKN7"/>
<evidence type="ECO:0000313" key="2">
    <source>
        <dbReference type="Proteomes" id="UP000319004"/>
    </source>
</evidence>
<proteinExistence type="predicted"/>
<dbReference type="Proteomes" id="UP000319004">
    <property type="component" value="Chromosome"/>
</dbReference>
<dbReference type="RefSeq" id="WP_145385151.1">
    <property type="nucleotide sequence ID" value="NZ_CP037423.1"/>
</dbReference>
<sequence>MADPFEEMNQQLDAMRDKLVDGGIKQVETGELAVMFYESTQMIDALEEISLRGTQLTEAITAIGKAINAECERREHKQPTRGEK</sequence>
<evidence type="ECO:0000313" key="1">
    <source>
        <dbReference type="EMBL" id="QDV41422.1"/>
    </source>
</evidence>
<protein>
    <submittedName>
        <fullName evidence="1">Uncharacterized protein</fullName>
    </submittedName>
</protein>
<dbReference type="EMBL" id="CP037423">
    <property type="protein sequence ID" value="QDV41422.1"/>
    <property type="molecule type" value="Genomic_DNA"/>
</dbReference>
<keyword evidence="2" id="KW-1185">Reference proteome</keyword>
<gene>
    <name evidence="1" type="ORF">Enr13x_12610</name>
</gene>
<name>A0A518HKN7_9BACT</name>
<dbReference type="KEGG" id="snep:Enr13x_12610"/>
<reference evidence="1 2" key="1">
    <citation type="submission" date="2019-03" db="EMBL/GenBank/DDBJ databases">
        <title>Deep-cultivation of Planctomycetes and their phenomic and genomic characterization uncovers novel biology.</title>
        <authorList>
            <person name="Wiegand S."/>
            <person name="Jogler M."/>
            <person name="Boedeker C."/>
            <person name="Pinto D."/>
            <person name="Vollmers J."/>
            <person name="Rivas-Marin E."/>
            <person name="Kohn T."/>
            <person name="Peeters S.H."/>
            <person name="Heuer A."/>
            <person name="Rast P."/>
            <person name="Oberbeckmann S."/>
            <person name="Bunk B."/>
            <person name="Jeske O."/>
            <person name="Meyerdierks A."/>
            <person name="Storesund J.E."/>
            <person name="Kallscheuer N."/>
            <person name="Luecker S."/>
            <person name="Lage O.M."/>
            <person name="Pohl T."/>
            <person name="Merkel B.J."/>
            <person name="Hornburger P."/>
            <person name="Mueller R.-W."/>
            <person name="Bruemmer F."/>
            <person name="Labrenz M."/>
            <person name="Spormann A.M."/>
            <person name="Op den Camp H."/>
            <person name="Overmann J."/>
            <person name="Amann R."/>
            <person name="Jetten M.S.M."/>
            <person name="Mascher T."/>
            <person name="Medema M.H."/>
            <person name="Devos D.P."/>
            <person name="Kaster A.-K."/>
            <person name="Ovreas L."/>
            <person name="Rohde M."/>
            <person name="Galperin M.Y."/>
            <person name="Jogler C."/>
        </authorList>
    </citation>
    <scope>NUCLEOTIDE SEQUENCE [LARGE SCALE GENOMIC DNA]</scope>
    <source>
        <strain evidence="1 2">Enr13</strain>
    </source>
</reference>
<organism evidence="1 2">
    <name type="scientific">Stieleria neptunia</name>
    <dbReference type="NCBI Taxonomy" id="2527979"/>
    <lineage>
        <taxon>Bacteria</taxon>
        <taxon>Pseudomonadati</taxon>
        <taxon>Planctomycetota</taxon>
        <taxon>Planctomycetia</taxon>
        <taxon>Pirellulales</taxon>
        <taxon>Pirellulaceae</taxon>
        <taxon>Stieleria</taxon>
    </lineage>
</organism>
<accession>A0A518HKN7</accession>